<accession>A0A524RP29</accession>
<evidence type="ECO:0000313" key="1">
    <source>
        <dbReference type="EMBL" id="TGG93099.1"/>
    </source>
</evidence>
<reference evidence="1 2" key="1">
    <citation type="journal article" date="2019" name="mSystems">
        <title>Life at home and on the roam: Genomic adaptions reflect the dual lifestyle of an intracellular, facultative symbiont.</title>
        <authorList>
            <person name="Burgsdorf I."/>
        </authorList>
    </citation>
    <scope>NUCLEOTIDE SEQUENCE [LARGE SCALE GENOMIC DNA]</scope>
    <source>
        <strain evidence="1">277cV</strain>
    </source>
</reference>
<protein>
    <submittedName>
        <fullName evidence="1">Uncharacterized protein</fullName>
    </submittedName>
</protein>
<organism evidence="1 2">
    <name type="scientific">Aphanocapsa feldmannii 277cV</name>
    <dbReference type="NCBI Taxonomy" id="2507553"/>
    <lineage>
        <taxon>Bacteria</taxon>
        <taxon>Bacillati</taxon>
        <taxon>Cyanobacteriota</taxon>
        <taxon>Cyanophyceae</taxon>
        <taxon>Oscillatoriophycideae</taxon>
        <taxon>Chroococcales</taxon>
        <taxon>Microcystaceae</taxon>
        <taxon>Aphanocapsa</taxon>
    </lineage>
</organism>
<comment type="caution">
    <text evidence="1">The sequence shown here is derived from an EMBL/GenBank/DDBJ whole genome shotgun (WGS) entry which is preliminary data.</text>
</comment>
<evidence type="ECO:0000313" key="2">
    <source>
        <dbReference type="Proteomes" id="UP000317990"/>
    </source>
</evidence>
<sequence>MTLATQIIDQQVSGIIEKHADAFEVVQQDELRLGADIQRRRSIAFLFLVAKTAFDLADDEAVDGIFDGGDDFGIDALYFDSPEDTELPITLIQGKYSSNLRGNSVFPENEVAKMINAVDALFDPQKPVNLNTRLNQRIEDIRSFVKDGAIP</sequence>
<proteinExistence type="predicted"/>
<gene>
    <name evidence="1" type="ORF">ERJ67_04940</name>
</gene>
<name>A0A524RP29_9CHRO</name>
<dbReference type="Proteomes" id="UP000317990">
    <property type="component" value="Unassembled WGS sequence"/>
</dbReference>
<dbReference type="AlphaFoldDB" id="A0A524RP29"/>
<dbReference type="EMBL" id="SRMO01000054">
    <property type="protein sequence ID" value="TGG93099.1"/>
    <property type="molecule type" value="Genomic_DNA"/>
</dbReference>